<dbReference type="Proteomes" id="UP000054820">
    <property type="component" value="Unassembled WGS sequence"/>
</dbReference>
<protein>
    <submittedName>
        <fullName evidence="3">YbaK/aminoacyl-tRNA synthetase associated region</fullName>
    </submittedName>
</protein>
<keyword evidence="3" id="KW-0030">Aminoacyl-tRNA synthetase</keyword>
<accession>A0A378LD32</accession>
<feature type="domain" description="YbaK/aminoacyl-tRNA synthetase-associated" evidence="1">
    <location>
        <begin position="34"/>
        <end position="152"/>
    </location>
</feature>
<dbReference type="SUPFAM" id="SSF55826">
    <property type="entry name" value="YbaK/ProRS associated domain"/>
    <property type="match status" value="1"/>
</dbReference>
<reference evidence="3 5" key="2">
    <citation type="submission" date="2018-06" db="EMBL/GenBank/DDBJ databases">
        <authorList>
            <consortium name="Pathogen Informatics"/>
            <person name="Doyle S."/>
        </authorList>
    </citation>
    <scope>NUCLEOTIDE SEQUENCE [LARGE SCALE GENOMIC DNA]</scope>
    <source>
        <strain evidence="3 5">NCTC11991</strain>
    </source>
</reference>
<dbReference type="STRING" id="460.Lstg_0773"/>
<gene>
    <name evidence="2" type="ORF">Lstg_0773</name>
    <name evidence="3" type="ORF">NCTC11991_03186</name>
</gene>
<reference evidence="2 4" key="1">
    <citation type="submission" date="2015-11" db="EMBL/GenBank/DDBJ databases">
        <title>Genomic analysis of 38 Legionella species identifies large and diverse effector repertoires.</title>
        <authorList>
            <person name="Burstein D."/>
            <person name="Amaro F."/>
            <person name="Zusman T."/>
            <person name="Lifshitz Z."/>
            <person name="Cohen O."/>
            <person name="Gilbert J.A."/>
            <person name="Pupko T."/>
            <person name="Shuman H.A."/>
            <person name="Segal G."/>
        </authorList>
    </citation>
    <scope>NUCLEOTIDE SEQUENCE [LARGE SCALE GENOMIC DNA]</scope>
    <source>
        <strain evidence="2 4">SC-18-C9</strain>
    </source>
</reference>
<sequence>MSDANKTLSKSAQSVQRVLVEKGLAFEVIELSASTRTAHDAANTIGCDVAQIMKSLLFCTAKTKKSVLVLASGINRVNEKTIEQWVGEKIVKADADFTRDITGFAIGGVPPVGHKQTIAHIFIDEDLLQHNILWAAAGTPNAVFSLSSSDIESLTHGKIIAIK</sequence>
<dbReference type="GO" id="GO:0002161">
    <property type="term" value="F:aminoacyl-tRNA deacylase activity"/>
    <property type="evidence" value="ECO:0007669"/>
    <property type="project" value="InterPro"/>
</dbReference>
<dbReference type="Gene3D" id="3.90.960.10">
    <property type="entry name" value="YbaK/aminoacyl-tRNA synthetase-associated domain"/>
    <property type="match status" value="1"/>
</dbReference>
<dbReference type="OrthoDB" id="9809296at2"/>
<dbReference type="RefSeq" id="WP_058476353.1">
    <property type="nucleotide sequence ID" value="NZ_CAAAIO010000004.1"/>
</dbReference>
<dbReference type="AlphaFoldDB" id="A0A378LD32"/>
<dbReference type="GO" id="GO:0004812">
    <property type="term" value="F:aminoacyl-tRNA ligase activity"/>
    <property type="evidence" value="ECO:0007669"/>
    <property type="project" value="UniProtKB-KW"/>
</dbReference>
<evidence type="ECO:0000313" key="4">
    <source>
        <dbReference type="Proteomes" id="UP000054820"/>
    </source>
</evidence>
<keyword evidence="4" id="KW-1185">Reference proteome</keyword>
<evidence type="ECO:0000259" key="1">
    <source>
        <dbReference type="Pfam" id="PF04073"/>
    </source>
</evidence>
<dbReference type="InterPro" id="IPR036754">
    <property type="entry name" value="YbaK/aa-tRNA-synt-asso_dom_sf"/>
</dbReference>
<dbReference type="Pfam" id="PF04073">
    <property type="entry name" value="tRNA_edit"/>
    <property type="match status" value="1"/>
</dbReference>
<dbReference type="InterPro" id="IPR007214">
    <property type="entry name" value="YbaK/aa-tRNA-synth-assoc-dom"/>
</dbReference>
<keyword evidence="3" id="KW-0436">Ligase</keyword>
<dbReference type="CDD" id="cd04333">
    <property type="entry name" value="ProX_deacylase"/>
    <property type="match status" value="1"/>
</dbReference>
<evidence type="ECO:0000313" key="5">
    <source>
        <dbReference type="Proteomes" id="UP000255110"/>
    </source>
</evidence>
<name>A0A378LD32_9GAMM</name>
<dbReference type="PANTHER" id="PTHR30411:SF1">
    <property type="entry name" value="CYTOPLASMIC PROTEIN"/>
    <property type="match status" value="1"/>
</dbReference>
<organism evidence="3 5">
    <name type="scientific">Legionella steigerwaltii</name>
    <dbReference type="NCBI Taxonomy" id="460"/>
    <lineage>
        <taxon>Bacteria</taxon>
        <taxon>Pseudomonadati</taxon>
        <taxon>Pseudomonadota</taxon>
        <taxon>Gammaproteobacteria</taxon>
        <taxon>Legionellales</taxon>
        <taxon>Legionellaceae</taxon>
        <taxon>Legionella</taxon>
    </lineage>
</organism>
<evidence type="ECO:0000313" key="2">
    <source>
        <dbReference type="EMBL" id="KTD79557.1"/>
    </source>
</evidence>
<dbReference type="Proteomes" id="UP000255110">
    <property type="component" value="Unassembled WGS sequence"/>
</dbReference>
<proteinExistence type="predicted"/>
<dbReference type="EMBL" id="UGOY01000001">
    <property type="protein sequence ID" value="STY24557.1"/>
    <property type="molecule type" value="Genomic_DNA"/>
</dbReference>
<dbReference type="PANTHER" id="PTHR30411">
    <property type="entry name" value="CYTOPLASMIC PROTEIN"/>
    <property type="match status" value="1"/>
</dbReference>
<dbReference type="EMBL" id="LNYZ01000005">
    <property type="protein sequence ID" value="KTD79557.1"/>
    <property type="molecule type" value="Genomic_DNA"/>
</dbReference>
<evidence type="ECO:0000313" key="3">
    <source>
        <dbReference type="EMBL" id="STY24557.1"/>
    </source>
</evidence>